<sequence>MYLFPAGMAAQTISFLEKITIILWEAKITIILKEAAEELSYYNSLTFSQSLRTNYHRVKGRQEIKSVVYRMGEKPKNATYNDKLKKSINLLISFLQEKDIIDKNLLDGDNSCQED</sequence>
<accession>F8KW44</accession>
<evidence type="ECO:0000313" key="1">
    <source>
        <dbReference type="EMBL" id="CCB85456.1"/>
    </source>
</evidence>
<dbReference type="KEGG" id="puv:PUV_05060"/>
<dbReference type="EMBL" id="FR872580">
    <property type="protein sequence ID" value="CCB85456.1"/>
    <property type="molecule type" value="Genomic_DNA"/>
</dbReference>
<keyword evidence="2" id="KW-1185">Reference proteome</keyword>
<protein>
    <submittedName>
        <fullName evidence="1">Uncharacterized protein</fullName>
    </submittedName>
</protein>
<reference evidence="1 2" key="2">
    <citation type="journal article" date="2011" name="Mol. Biol. Evol.">
        <title>Unity in variety--the pan-genome of the Chlamydiae.</title>
        <authorList>
            <person name="Collingro A."/>
            <person name="Tischler P."/>
            <person name="Weinmaier T."/>
            <person name="Penz T."/>
            <person name="Heinz E."/>
            <person name="Brunham R.C."/>
            <person name="Read T.D."/>
            <person name="Bavoil P.M."/>
            <person name="Sachse K."/>
            <person name="Kahane S."/>
            <person name="Friedman M.G."/>
            <person name="Rattei T."/>
            <person name="Myers G.S."/>
            <person name="Horn M."/>
        </authorList>
    </citation>
    <scope>NUCLEOTIDE SEQUENCE [LARGE SCALE GENOMIC DNA]</scope>
    <source>
        <strain evidence="2">UV7</strain>
    </source>
</reference>
<dbReference type="HOGENOM" id="CLU_2106607_0_0_0"/>
<gene>
    <name evidence="1" type="ordered locus">PUV_05060</name>
</gene>
<reference key="1">
    <citation type="journal article" date="2011" name="Mol. Biol. Evol.">
        <title>Unity in variety -- the pan-genome of the Chlamydiae.</title>
        <authorList>
            <person name="Collingro A."/>
            <person name="Tischler P."/>
            <person name="Weinmaier T."/>
            <person name="Penz T."/>
            <person name="Heinz E."/>
            <person name="Brunham R.C."/>
            <person name="Read T.D."/>
            <person name="Bavoil P.M."/>
            <person name="Sachse K."/>
            <person name="Kahane S."/>
            <person name="Friedman M.G."/>
            <person name="Rattei T."/>
            <person name="Myers G.S.A."/>
            <person name="Horn M."/>
        </authorList>
    </citation>
    <scope>NUCLEOTIDE SEQUENCE</scope>
    <source>
        <strain>UV7</strain>
    </source>
</reference>
<proteinExistence type="predicted"/>
<dbReference type="Proteomes" id="UP000000495">
    <property type="component" value="Chromosome"/>
</dbReference>
<dbReference type="AlphaFoldDB" id="F8KW44"/>
<organism evidence="1 2">
    <name type="scientific">Parachlamydia acanthamoebae (strain UV7)</name>
    <dbReference type="NCBI Taxonomy" id="765952"/>
    <lineage>
        <taxon>Bacteria</taxon>
        <taxon>Pseudomonadati</taxon>
        <taxon>Chlamydiota</taxon>
        <taxon>Chlamydiia</taxon>
        <taxon>Parachlamydiales</taxon>
        <taxon>Parachlamydiaceae</taxon>
        <taxon>Parachlamydia</taxon>
    </lineage>
</organism>
<evidence type="ECO:0000313" key="2">
    <source>
        <dbReference type="Proteomes" id="UP000000495"/>
    </source>
</evidence>
<name>F8KW44_PARAV</name>